<sequence length="308" mass="32801">METPDAMDVVGVEEMVSTNTARRVWSYLQEDAISRGIFYYPQDVKEFVVVITGGGSGLGKAIAEAFSTNGARVYITGRRGALLQKTSTELHAKATLGGSVTAIQGDVSTKDGCAQLIKDISSREDHIDVLINNAGLPGKIDYPQWDPNNSDEVEKALWGSVDDNSFHSTNSVNINGIYFTTVGFVPLLRKSTDPSVIIIVSLAGLINQRAMGTMTYAVSKAAAMHLSKLLAGRFHLSHDTLNKFAVSAAKRCTAGRAGNAEEIVGPCLMLSSKAGGYMNGGHLLVDGGRAMGASINDGLHMPEDTYID</sequence>
<dbReference type="PRINTS" id="PR00080">
    <property type="entry name" value="SDRFAMILY"/>
</dbReference>
<proteinExistence type="inferred from homology"/>
<keyword evidence="6" id="KW-1185">Reference proteome</keyword>
<dbReference type="SUPFAM" id="SSF51735">
    <property type="entry name" value="NAD(P)-binding Rossmann-fold domains"/>
    <property type="match status" value="1"/>
</dbReference>
<dbReference type="AlphaFoldDB" id="A0AAD6HT37"/>
<dbReference type="Gene3D" id="3.40.50.720">
    <property type="entry name" value="NAD(P)-binding Rossmann-like Domain"/>
    <property type="match status" value="1"/>
</dbReference>
<name>A0AAD6HT37_9EURO</name>
<reference evidence="5" key="2">
    <citation type="submission" date="2023-01" db="EMBL/GenBank/DDBJ databases">
        <authorList>
            <person name="Petersen C."/>
        </authorList>
    </citation>
    <scope>NUCLEOTIDE SEQUENCE</scope>
    <source>
        <strain evidence="5">IBT 17514</strain>
    </source>
</reference>
<evidence type="ECO:0000313" key="6">
    <source>
        <dbReference type="Proteomes" id="UP001215712"/>
    </source>
</evidence>
<dbReference type="PANTHER" id="PTHR43618">
    <property type="entry name" value="7-ALPHA-HYDROXYSTEROID DEHYDROGENASE"/>
    <property type="match status" value="1"/>
</dbReference>
<dbReference type="PRINTS" id="PR00081">
    <property type="entry name" value="GDHRDH"/>
</dbReference>
<comment type="similarity">
    <text evidence="1 4">Belongs to the short-chain dehydrogenases/reductases (SDR) family.</text>
</comment>
<dbReference type="InterPro" id="IPR052178">
    <property type="entry name" value="Sec_Metab_Biosynth_SDR"/>
</dbReference>
<dbReference type="InterPro" id="IPR036291">
    <property type="entry name" value="NAD(P)-bd_dom_sf"/>
</dbReference>
<dbReference type="EMBL" id="JAQJAN010000003">
    <property type="protein sequence ID" value="KAJ5733968.1"/>
    <property type="molecule type" value="Genomic_DNA"/>
</dbReference>
<dbReference type="PANTHER" id="PTHR43618:SF4">
    <property type="entry name" value="SHORT CHAIN DEHYDROGENASE_REDUCTASE FAMILY (AFU_ORTHOLOGUE AFUA_7G04540)"/>
    <property type="match status" value="1"/>
</dbReference>
<evidence type="ECO:0000256" key="4">
    <source>
        <dbReference type="RuleBase" id="RU000363"/>
    </source>
</evidence>
<protein>
    <submittedName>
        <fullName evidence="5">Uncharacterized protein</fullName>
    </submittedName>
</protein>
<reference evidence="5" key="1">
    <citation type="journal article" date="2023" name="IMA Fungus">
        <title>Comparative genomic study of the Penicillium genus elucidates a diverse pangenome and 15 lateral gene transfer events.</title>
        <authorList>
            <person name="Petersen C."/>
            <person name="Sorensen T."/>
            <person name="Nielsen M.R."/>
            <person name="Sondergaard T.E."/>
            <person name="Sorensen J.L."/>
            <person name="Fitzpatrick D.A."/>
            <person name="Frisvad J.C."/>
            <person name="Nielsen K.L."/>
        </authorList>
    </citation>
    <scope>NUCLEOTIDE SEQUENCE</scope>
    <source>
        <strain evidence="5">IBT 17514</strain>
    </source>
</reference>
<gene>
    <name evidence="5" type="ORF">N7493_002754</name>
</gene>
<organism evidence="5 6">
    <name type="scientific">Penicillium malachiteum</name>
    <dbReference type="NCBI Taxonomy" id="1324776"/>
    <lineage>
        <taxon>Eukaryota</taxon>
        <taxon>Fungi</taxon>
        <taxon>Dikarya</taxon>
        <taxon>Ascomycota</taxon>
        <taxon>Pezizomycotina</taxon>
        <taxon>Eurotiomycetes</taxon>
        <taxon>Eurotiomycetidae</taxon>
        <taxon>Eurotiales</taxon>
        <taxon>Aspergillaceae</taxon>
        <taxon>Penicillium</taxon>
    </lineage>
</organism>
<keyword evidence="2" id="KW-0521">NADP</keyword>
<accession>A0AAD6HT37</accession>
<evidence type="ECO:0000256" key="2">
    <source>
        <dbReference type="ARBA" id="ARBA00022857"/>
    </source>
</evidence>
<comment type="caution">
    <text evidence="5">The sequence shown here is derived from an EMBL/GenBank/DDBJ whole genome shotgun (WGS) entry which is preliminary data.</text>
</comment>
<dbReference type="Proteomes" id="UP001215712">
    <property type="component" value="Unassembled WGS sequence"/>
</dbReference>
<evidence type="ECO:0000256" key="1">
    <source>
        <dbReference type="ARBA" id="ARBA00006484"/>
    </source>
</evidence>
<dbReference type="PROSITE" id="PS00061">
    <property type="entry name" value="ADH_SHORT"/>
    <property type="match status" value="1"/>
</dbReference>
<keyword evidence="3" id="KW-0560">Oxidoreductase</keyword>
<dbReference type="InterPro" id="IPR002347">
    <property type="entry name" value="SDR_fam"/>
</dbReference>
<dbReference type="InterPro" id="IPR020904">
    <property type="entry name" value="Sc_DH/Rdtase_CS"/>
</dbReference>
<dbReference type="GO" id="GO:0016491">
    <property type="term" value="F:oxidoreductase activity"/>
    <property type="evidence" value="ECO:0007669"/>
    <property type="project" value="UniProtKB-KW"/>
</dbReference>
<evidence type="ECO:0000256" key="3">
    <source>
        <dbReference type="ARBA" id="ARBA00023002"/>
    </source>
</evidence>
<evidence type="ECO:0000313" key="5">
    <source>
        <dbReference type="EMBL" id="KAJ5733968.1"/>
    </source>
</evidence>
<dbReference type="Pfam" id="PF00106">
    <property type="entry name" value="adh_short"/>
    <property type="match status" value="1"/>
</dbReference>